<dbReference type="OrthoDB" id="3910171at2759"/>
<evidence type="ECO:0000313" key="3">
    <source>
        <dbReference type="Proteomes" id="UP000242519"/>
    </source>
</evidence>
<dbReference type="Proteomes" id="UP000242519">
    <property type="component" value="Unassembled WGS sequence"/>
</dbReference>
<accession>A0A218YS70</accession>
<keyword evidence="3" id="KW-1185">Reference proteome</keyword>
<protein>
    <submittedName>
        <fullName evidence="2">Uncharacterized protein</fullName>
    </submittedName>
</protein>
<name>A0A218YS70_9HELO</name>
<reference evidence="2 3" key="1">
    <citation type="submission" date="2017-04" db="EMBL/GenBank/DDBJ databases">
        <title>Draft genome sequence of Marssonina coronaria NL1: causal agent of apple blotch.</title>
        <authorList>
            <person name="Cheng Q."/>
        </authorList>
    </citation>
    <scope>NUCLEOTIDE SEQUENCE [LARGE SCALE GENOMIC DNA]</scope>
    <source>
        <strain evidence="2 3">NL1</strain>
    </source>
</reference>
<gene>
    <name evidence="2" type="ORF">B2J93_1230</name>
</gene>
<sequence length="285" mass="31447">MFDHFTFGAQPHTLPPSTQDEALSPTDTSFFPEAESEARSRSYFGQKSGLVPRGGISEIVQRLEQQSIQGQANTSTDNYHMPADASVWTVPSPSLSIGSSSTENEYDFSPQEIAYVPRTGGLVTAQLSFPDLHTKTVASRRLQRQVNVRLQSCKSHMRDIASLVEDMISNSEQCRFRSSTSRHVRSTETDRAADQHDREFARGGFGVGVGVCEDDEGFVKMGDELVDACILAQEEEMTLRRASTPRGVRKAGLDAGYGRLLRGKVRSAPRMRRRKGVCGGVCPQR</sequence>
<organism evidence="2 3">
    <name type="scientific">Diplocarpon coronariae</name>
    <dbReference type="NCBI Taxonomy" id="2795749"/>
    <lineage>
        <taxon>Eukaryota</taxon>
        <taxon>Fungi</taxon>
        <taxon>Dikarya</taxon>
        <taxon>Ascomycota</taxon>
        <taxon>Pezizomycotina</taxon>
        <taxon>Leotiomycetes</taxon>
        <taxon>Helotiales</taxon>
        <taxon>Drepanopezizaceae</taxon>
        <taxon>Diplocarpon</taxon>
    </lineage>
</organism>
<dbReference type="InParanoid" id="A0A218YS70"/>
<proteinExistence type="predicted"/>
<dbReference type="EMBL" id="MZNU01000445">
    <property type="protein sequence ID" value="OWO97379.1"/>
    <property type="molecule type" value="Genomic_DNA"/>
</dbReference>
<feature type="region of interest" description="Disordered" evidence="1">
    <location>
        <begin position="1"/>
        <end position="28"/>
    </location>
</feature>
<evidence type="ECO:0000313" key="2">
    <source>
        <dbReference type="EMBL" id="OWO97379.1"/>
    </source>
</evidence>
<feature type="compositionally biased region" description="Polar residues" evidence="1">
    <location>
        <begin position="15"/>
        <end position="28"/>
    </location>
</feature>
<comment type="caution">
    <text evidence="2">The sequence shown here is derived from an EMBL/GenBank/DDBJ whole genome shotgun (WGS) entry which is preliminary data.</text>
</comment>
<dbReference type="AlphaFoldDB" id="A0A218YS70"/>
<evidence type="ECO:0000256" key="1">
    <source>
        <dbReference type="SAM" id="MobiDB-lite"/>
    </source>
</evidence>